<dbReference type="Gene3D" id="3.40.50.150">
    <property type="entry name" value="Vaccinia Virus protein VP39"/>
    <property type="match status" value="1"/>
</dbReference>
<gene>
    <name evidence="2" type="ORF">CTEN210_01693</name>
</gene>
<keyword evidence="3" id="KW-1185">Reference proteome</keyword>
<dbReference type="SUPFAM" id="SSF53335">
    <property type="entry name" value="S-adenosyl-L-methionine-dependent methyltransferases"/>
    <property type="match status" value="1"/>
</dbReference>
<dbReference type="AlphaFoldDB" id="A0AAD3CGH8"/>
<sequence>MNRIALILILQNLCNLVSAVDESPEALYRRTIKEWRTKRSYEPWMKYGDDLLEKFDTSSNRLEIVGGFEEGVLAIEKATVARGEADNKERDIALSKLYYGYGYVLMELDASECQSLALDPHTLLIGAETVSKNDEPSTDLCLENAENSLRNAVTLDATNKVADDLLQRITGMDSVHKRKPKEFVAELFDSFADSFDEKLLDGLQYKVPQMIGKSVLKLGDKFENVLDAGCGTGLAGRFLKPLVQNVMVGVDASQKMLDIAEKCTVSSGCGLKDTDEVEASDKTPLYDDLLVLDLEDMSIENTLKGKGDGFDLIVAADVFVYFGSLANVLKTFSNISTKGSKLIFTAERATEEEAPLGWRLLSSGRFAHTKKHVVEAAAAVGYELTLYQEIVPRMEKGEEVQGHMFGFALSNASSGNSEL</sequence>
<evidence type="ECO:0008006" key="4">
    <source>
        <dbReference type="Google" id="ProtNLM"/>
    </source>
</evidence>
<dbReference type="CDD" id="cd02440">
    <property type="entry name" value="AdoMet_MTases"/>
    <property type="match status" value="1"/>
</dbReference>
<dbReference type="InterPro" id="IPR029063">
    <property type="entry name" value="SAM-dependent_MTases_sf"/>
</dbReference>
<accession>A0AAD3CGH8</accession>
<protein>
    <recommendedName>
        <fullName evidence="4">Methyltransferase domain-containing protein</fullName>
    </recommendedName>
</protein>
<evidence type="ECO:0000313" key="3">
    <source>
        <dbReference type="Proteomes" id="UP001054902"/>
    </source>
</evidence>
<reference evidence="2 3" key="1">
    <citation type="journal article" date="2021" name="Sci. Rep.">
        <title>The genome of the diatom Chaetoceros tenuissimus carries an ancient integrated fragment of an extant virus.</title>
        <authorList>
            <person name="Hongo Y."/>
            <person name="Kimura K."/>
            <person name="Takaki Y."/>
            <person name="Yoshida Y."/>
            <person name="Baba S."/>
            <person name="Kobayashi G."/>
            <person name="Nagasaki K."/>
            <person name="Hano T."/>
            <person name="Tomaru Y."/>
        </authorList>
    </citation>
    <scope>NUCLEOTIDE SEQUENCE [LARGE SCALE GENOMIC DNA]</scope>
    <source>
        <strain evidence="2 3">NIES-3715</strain>
    </source>
</reference>
<feature type="signal peptide" evidence="1">
    <location>
        <begin position="1"/>
        <end position="19"/>
    </location>
</feature>
<feature type="chain" id="PRO_5042056126" description="Methyltransferase domain-containing protein" evidence="1">
    <location>
        <begin position="20"/>
        <end position="419"/>
    </location>
</feature>
<name>A0AAD3CGH8_9STRA</name>
<dbReference type="EMBL" id="BLLK01000020">
    <property type="protein sequence ID" value="GFH45219.1"/>
    <property type="molecule type" value="Genomic_DNA"/>
</dbReference>
<evidence type="ECO:0000313" key="2">
    <source>
        <dbReference type="EMBL" id="GFH45219.1"/>
    </source>
</evidence>
<proteinExistence type="predicted"/>
<dbReference type="Pfam" id="PF13489">
    <property type="entry name" value="Methyltransf_23"/>
    <property type="match status" value="1"/>
</dbReference>
<evidence type="ECO:0000256" key="1">
    <source>
        <dbReference type="SAM" id="SignalP"/>
    </source>
</evidence>
<organism evidence="2 3">
    <name type="scientific">Chaetoceros tenuissimus</name>
    <dbReference type="NCBI Taxonomy" id="426638"/>
    <lineage>
        <taxon>Eukaryota</taxon>
        <taxon>Sar</taxon>
        <taxon>Stramenopiles</taxon>
        <taxon>Ochrophyta</taxon>
        <taxon>Bacillariophyta</taxon>
        <taxon>Coscinodiscophyceae</taxon>
        <taxon>Chaetocerotophycidae</taxon>
        <taxon>Chaetocerotales</taxon>
        <taxon>Chaetocerotaceae</taxon>
        <taxon>Chaetoceros</taxon>
    </lineage>
</organism>
<keyword evidence="1" id="KW-0732">Signal</keyword>
<dbReference type="Proteomes" id="UP001054902">
    <property type="component" value="Unassembled WGS sequence"/>
</dbReference>
<comment type="caution">
    <text evidence="2">The sequence shown here is derived from an EMBL/GenBank/DDBJ whole genome shotgun (WGS) entry which is preliminary data.</text>
</comment>